<proteinExistence type="predicted"/>
<dbReference type="GeneID" id="106673010"/>
<dbReference type="InterPro" id="IPR004210">
    <property type="entry name" value="BESS_motif"/>
</dbReference>
<dbReference type="Proteomes" id="UP000494040">
    <property type="component" value="Unassembled WGS sequence"/>
</dbReference>
<organism evidence="3 4">
    <name type="scientific">Cimex lectularius</name>
    <name type="common">Bed bug</name>
    <name type="synonym">Acanthia lectularia</name>
    <dbReference type="NCBI Taxonomy" id="79782"/>
    <lineage>
        <taxon>Eukaryota</taxon>
        <taxon>Metazoa</taxon>
        <taxon>Ecdysozoa</taxon>
        <taxon>Arthropoda</taxon>
        <taxon>Hexapoda</taxon>
        <taxon>Insecta</taxon>
        <taxon>Pterygota</taxon>
        <taxon>Neoptera</taxon>
        <taxon>Paraneoptera</taxon>
        <taxon>Hemiptera</taxon>
        <taxon>Heteroptera</taxon>
        <taxon>Panheteroptera</taxon>
        <taxon>Cimicomorpha</taxon>
        <taxon>Cimicidae</taxon>
        <taxon>Cimex</taxon>
    </lineage>
</organism>
<dbReference type="PANTHER" id="PTHR12243">
    <property type="entry name" value="MADF DOMAIN TRANSCRIPTION FACTOR"/>
    <property type="match status" value="1"/>
</dbReference>
<dbReference type="InterPro" id="IPR006578">
    <property type="entry name" value="MADF-dom"/>
</dbReference>
<dbReference type="PROSITE" id="PS51029">
    <property type="entry name" value="MADF"/>
    <property type="match status" value="1"/>
</dbReference>
<dbReference type="EnsemblMetazoa" id="XM_014404897.2">
    <property type="protein sequence ID" value="XP_014260383.1"/>
    <property type="gene ID" value="LOC106673010"/>
</dbReference>
<evidence type="ECO:0000313" key="3">
    <source>
        <dbReference type="EnsemblMetazoa" id="XP_014260383.1"/>
    </source>
</evidence>
<dbReference type="GO" id="GO:0006357">
    <property type="term" value="P:regulation of transcription by RNA polymerase II"/>
    <property type="evidence" value="ECO:0007669"/>
    <property type="project" value="TreeGrafter"/>
</dbReference>
<protein>
    <recommendedName>
        <fullName evidence="2">MADF domain-containing protein</fullName>
    </recommendedName>
</protein>
<reference evidence="3" key="1">
    <citation type="submission" date="2022-01" db="UniProtKB">
        <authorList>
            <consortium name="EnsemblMetazoa"/>
        </authorList>
    </citation>
    <scope>IDENTIFICATION</scope>
</reference>
<dbReference type="GO" id="GO:0005634">
    <property type="term" value="C:nucleus"/>
    <property type="evidence" value="ECO:0007669"/>
    <property type="project" value="TreeGrafter"/>
</dbReference>
<dbReference type="AlphaFoldDB" id="A0A8I6SAD8"/>
<accession>A0A8I6SAD8</accession>
<feature type="region of interest" description="Disordered" evidence="1">
    <location>
        <begin position="100"/>
        <end position="176"/>
    </location>
</feature>
<evidence type="ECO:0000259" key="2">
    <source>
        <dbReference type="PROSITE" id="PS51029"/>
    </source>
</evidence>
<keyword evidence="4" id="KW-1185">Reference proteome</keyword>
<dbReference type="PANTHER" id="PTHR12243:SF67">
    <property type="entry name" value="COREPRESSOR OF PANGOLIN, ISOFORM A-RELATED"/>
    <property type="match status" value="1"/>
</dbReference>
<dbReference type="Pfam" id="PF10545">
    <property type="entry name" value="MADF_DNA_bdg"/>
    <property type="match status" value="1"/>
</dbReference>
<name>A0A8I6SAD8_CIMLE</name>
<dbReference type="InterPro" id="IPR039353">
    <property type="entry name" value="TF_Adf1"/>
</dbReference>
<dbReference type="GO" id="GO:0005667">
    <property type="term" value="C:transcription regulator complex"/>
    <property type="evidence" value="ECO:0007669"/>
    <property type="project" value="TreeGrafter"/>
</dbReference>
<feature type="compositionally biased region" description="Polar residues" evidence="1">
    <location>
        <begin position="147"/>
        <end position="157"/>
    </location>
</feature>
<dbReference type="OrthoDB" id="6607885at2759"/>
<dbReference type="RefSeq" id="XP_014260383.1">
    <property type="nucleotide sequence ID" value="XM_014404897.2"/>
</dbReference>
<feature type="domain" description="MADF" evidence="2">
    <location>
        <begin position="5"/>
        <end position="94"/>
    </location>
</feature>
<dbReference type="SMART" id="SM00595">
    <property type="entry name" value="MADF"/>
    <property type="match status" value="1"/>
</dbReference>
<sequence length="254" mass="29093">MNDELLIELVRERPVLYDLKDPKYLNADWKGRIWQEIGLKINVDGSQCKSRWNNIRDNFKKSWGKRKTKSGQAAKKSKPYRFENQLQFLLEFMEERETKGNIGLHPDSENGEFNDDNEEETRLTNNIVSPPQSSNQPSSPPFEEHPTTSNDIPSTSAACFARPTPVTGRKKTPQHETAASALMKYVIENNEGKKNTPTVTLDNPIDCFLFGISATMKSMPPYLQHLAKSEIFSTVQKYELQMLQNQQGQEVQRV</sequence>
<evidence type="ECO:0000313" key="4">
    <source>
        <dbReference type="Proteomes" id="UP000494040"/>
    </source>
</evidence>
<dbReference type="Pfam" id="PF02944">
    <property type="entry name" value="BESS"/>
    <property type="match status" value="1"/>
</dbReference>
<dbReference type="GO" id="GO:0003677">
    <property type="term" value="F:DNA binding"/>
    <property type="evidence" value="ECO:0007669"/>
    <property type="project" value="InterPro"/>
</dbReference>
<feature type="compositionally biased region" description="Acidic residues" evidence="1">
    <location>
        <begin position="109"/>
        <end position="119"/>
    </location>
</feature>
<evidence type="ECO:0000256" key="1">
    <source>
        <dbReference type="SAM" id="MobiDB-lite"/>
    </source>
</evidence>